<dbReference type="Pfam" id="PF02390">
    <property type="entry name" value="Methyltransf_4"/>
    <property type="match status" value="1"/>
</dbReference>
<evidence type="ECO:0000313" key="10">
    <source>
        <dbReference type="EMBL" id="ALP51673.1"/>
    </source>
</evidence>
<comment type="similarity">
    <text evidence="8 9">Belongs to the class I-like SAM-binding methyltransferase superfamily. TrmB family.</text>
</comment>
<proteinExistence type="inferred from homology"/>
<name>A0A0S2T949_9GAMM</name>
<dbReference type="Proteomes" id="UP000055136">
    <property type="component" value="Chromosome"/>
</dbReference>
<feature type="binding site" evidence="9">
    <location>
        <position position="171"/>
    </location>
    <ligand>
        <name>substrate</name>
    </ligand>
</feature>
<dbReference type="PANTHER" id="PTHR23417:SF14">
    <property type="entry name" value="PENTACOTRIPEPTIDE-REPEAT REGION OF PRORP DOMAIN-CONTAINING PROTEIN"/>
    <property type="match status" value="1"/>
</dbReference>
<dbReference type="HAMAP" id="MF_01057">
    <property type="entry name" value="tRNA_methyltr_TrmB"/>
    <property type="match status" value="1"/>
</dbReference>
<dbReference type="InterPro" id="IPR029063">
    <property type="entry name" value="SAM-dependent_MTases_sf"/>
</dbReference>
<dbReference type="STRING" id="1748243.Tel_00135"/>
<dbReference type="UniPathway" id="UPA00989"/>
<keyword evidence="11" id="KW-1185">Reference proteome</keyword>
<dbReference type="AlphaFoldDB" id="A0A0S2T949"/>
<dbReference type="SUPFAM" id="SSF53335">
    <property type="entry name" value="S-adenosyl-L-methionine-dependent methyltransferases"/>
    <property type="match status" value="1"/>
</dbReference>
<dbReference type="KEGG" id="tee:Tel_00135"/>
<comment type="pathway">
    <text evidence="7 9">tRNA modification; N(7)-methylguanine-tRNA biosynthesis.</text>
</comment>
<feature type="binding site" evidence="9">
    <location>
        <position position="85"/>
    </location>
    <ligand>
        <name>S-adenosyl-L-methionine</name>
        <dbReference type="ChEBI" id="CHEBI:59789"/>
    </ligand>
</feature>
<evidence type="ECO:0000256" key="3">
    <source>
        <dbReference type="ARBA" id="ARBA00022603"/>
    </source>
</evidence>
<dbReference type="FunFam" id="3.40.50.150:FF:000035">
    <property type="entry name" value="tRNA (guanine-N(7)-)-methyltransferase"/>
    <property type="match status" value="1"/>
</dbReference>
<feature type="binding site" evidence="9">
    <location>
        <begin position="208"/>
        <end position="211"/>
    </location>
    <ligand>
        <name>substrate</name>
    </ligand>
</feature>
<evidence type="ECO:0000256" key="5">
    <source>
        <dbReference type="ARBA" id="ARBA00022691"/>
    </source>
</evidence>
<evidence type="ECO:0000256" key="4">
    <source>
        <dbReference type="ARBA" id="ARBA00022679"/>
    </source>
</evidence>
<evidence type="ECO:0000256" key="6">
    <source>
        <dbReference type="ARBA" id="ARBA00022694"/>
    </source>
</evidence>
<keyword evidence="6 9" id="KW-0819">tRNA processing</keyword>
<accession>A0A0S2T949</accession>
<organism evidence="10 11">
    <name type="scientific">Candidatus Tenderia electrophaga</name>
    <dbReference type="NCBI Taxonomy" id="1748243"/>
    <lineage>
        <taxon>Bacteria</taxon>
        <taxon>Pseudomonadati</taxon>
        <taxon>Pseudomonadota</taxon>
        <taxon>Gammaproteobacteria</taxon>
        <taxon>Candidatus Tenderiales</taxon>
        <taxon>Candidatus Tenderiaceae</taxon>
        <taxon>Candidatus Tenderia</taxon>
    </lineage>
</organism>
<comment type="catalytic activity">
    <reaction evidence="1 9">
        <text>guanosine(46) in tRNA + S-adenosyl-L-methionine = N(7)-methylguanosine(46) in tRNA + S-adenosyl-L-homocysteine</text>
        <dbReference type="Rhea" id="RHEA:42708"/>
        <dbReference type="Rhea" id="RHEA-COMP:10188"/>
        <dbReference type="Rhea" id="RHEA-COMP:10189"/>
        <dbReference type="ChEBI" id="CHEBI:57856"/>
        <dbReference type="ChEBI" id="CHEBI:59789"/>
        <dbReference type="ChEBI" id="CHEBI:74269"/>
        <dbReference type="ChEBI" id="CHEBI:74480"/>
        <dbReference type="EC" id="2.1.1.33"/>
    </reaction>
</comment>
<dbReference type="CDD" id="cd02440">
    <property type="entry name" value="AdoMet_MTases"/>
    <property type="match status" value="1"/>
</dbReference>
<dbReference type="Gene3D" id="3.40.50.150">
    <property type="entry name" value="Vaccinia Virus protein VP39"/>
    <property type="match status" value="1"/>
</dbReference>
<dbReference type="EC" id="2.1.1.33" evidence="9"/>
<comment type="caution">
    <text evidence="9">Lacks conserved residue(s) required for the propagation of feature annotation.</text>
</comment>
<feature type="binding site" evidence="9">
    <location>
        <position position="112"/>
    </location>
    <ligand>
        <name>S-adenosyl-L-methionine</name>
        <dbReference type="ChEBI" id="CHEBI:59789"/>
    </ligand>
</feature>
<dbReference type="GO" id="GO:0008176">
    <property type="term" value="F:tRNA (guanine(46)-N7)-methyltransferase activity"/>
    <property type="evidence" value="ECO:0007669"/>
    <property type="project" value="UniProtKB-UniRule"/>
</dbReference>
<protein>
    <recommendedName>
        <fullName evidence="9">tRNA (guanine-N(7)-)-methyltransferase</fullName>
        <ecNumber evidence="9">2.1.1.33</ecNumber>
    </recommendedName>
    <alternativeName>
        <fullName evidence="9">tRNA (guanine(46)-N(7))-methyltransferase</fullName>
    </alternativeName>
    <alternativeName>
        <fullName evidence="9">tRNA(m7G46)-methyltransferase</fullName>
    </alternativeName>
</protein>
<evidence type="ECO:0000256" key="7">
    <source>
        <dbReference type="ARBA" id="ARBA00060552"/>
    </source>
</evidence>
<feature type="binding site" evidence="9">
    <location>
        <position position="135"/>
    </location>
    <ligand>
        <name>S-adenosyl-L-methionine</name>
        <dbReference type="ChEBI" id="CHEBI:59789"/>
    </ligand>
</feature>
<feature type="binding site" evidence="9">
    <location>
        <position position="60"/>
    </location>
    <ligand>
        <name>S-adenosyl-L-methionine</name>
        <dbReference type="ChEBI" id="CHEBI:59789"/>
    </ligand>
</feature>
<evidence type="ECO:0000313" key="11">
    <source>
        <dbReference type="Proteomes" id="UP000055136"/>
    </source>
</evidence>
<dbReference type="EMBL" id="CP013099">
    <property type="protein sequence ID" value="ALP51673.1"/>
    <property type="molecule type" value="Genomic_DNA"/>
</dbReference>
<feature type="binding site" evidence="9">
    <location>
        <position position="139"/>
    </location>
    <ligand>
        <name>substrate</name>
    </ligand>
</feature>
<evidence type="ECO:0000256" key="9">
    <source>
        <dbReference type="HAMAP-Rule" id="MF_01057"/>
    </source>
</evidence>
<evidence type="ECO:0000256" key="1">
    <source>
        <dbReference type="ARBA" id="ARBA00000142"/>
    </source>
</evidence>
<comment type="function">
    <text evidence="2 9">Catalyzes the formation of N(7)-methylguanine at position 46 (m7G46) in tRNA.</text>
</comment>
<dbReference type="PANTHER" id="PTHR23417">
    <property type="entry name" value="3-DEOXY-D-MANNO-OCTULOSONIC-ACID TRANSFERASE/TRNA GUANINE-N 7 - -METHYLTRANSFERASE"/>
    <property type="match status" value="1"/>
</dbReference>
<keyword evidence="4 9" id="KW-0808">Transferase</keyword>
<evidence type="ECO:0000256" key="8">
    <source>
        <dbReference type="ARBA" id="ARBA00060767"/>
    </source>
</evidence>
<keyword evidence="3 9" id="KW-0489">Methyltransferase</keyword>
<dbReference type="InterPro" id="IPR055361">
    <property type="entry name" value="tRNA_methyltr_TrmB_bact"/>
</dbReference>
<evidence type="ECO:0000256" key="2">
    <source>
        <dbReference type="ARBA" id="ARBA00003015"/>
    </source>
</evidence>
<keyword evidence="5 9" id="KW-0949">S-adenosyl-L-methionine</keyword>
<sequence length="229" mass="26223">MTATDNPHRPIRSFVRRQGRMTARQEWALRELWPTYGLEPGAEVLDLDAVFDRSAPKILEIGFGMGDALAEMALNHPEQDYLGIEVHRPGVGRLLDKLAAQGSSNVRIFCHDAVEVLQRQIPDNSLDKVLLFFPDPWHKKRHHKRRIVRPAYVELIRTKLKSSGVFHMATDWQEYAEWMMTVMSAAAGFGNLAGAGTYSEKPDYRPETKFERRGQRLGHGVWDLLFKKT</sequence>
<reference evidence="10" key="1">
    <citation type="submission" date="2015-10" db="EMBL/GenBank/DDBJ databases">
        <title>Description of Candidatus Tenderia electrophaga gen. nov, sp. nov., an Uncultivated Electroautotroph from a Biocathode Enrichment.</title>
        <authorList>
            <person name="Eddie B.J."/>
            <person name="Malanoski A.P."/>
            <person name="Wang Z."/>
            <person name="Hall R.J."/>
            <person name="Oh S.D."/>
            <person name="Heiner C."/>
            <person name="Lin B."/>
            <person name="Strycharz-Glaven S.M."/>
        </authorList>
    </citation>
    <scope>NUCLEOTIDE SEQUENCE [LARGE SCALE GENOMIC DNA]</scope>
    <source>
        <strain evidence="10">NRL1</strain>
    </source>
</reference>
<dbReference type="InterPro" id="IPR003358">
    <property type="entry name" value="tRNA_(Gua-N-7)_MeTrfase_Trmb"/>
</dbReference>
<dbReference type="GO" id="GO:0043527">
    <property type="term" value="C:tRNA methyltransferase complex"/>
    <property type="evidence" value="ECO:0007669"/>
    <property type="project" value="TreeGrafter"/>
</dbReference>
<gene>
    <name evidence="9" type="primary">trmB</name>
    <name evidence="10" type="ORF">Tel_00135</name>
</gene>
<dbReference type="NCBIfam" id="TIGR00091">
    <property type="entry name" value="tRNA (guanosine(46)-N7)-methyltransferase TrmB"/>
    <property type="match status" value="1"/>
</dbReference>
<dbReference type="PROSITE" id="PS51625">
    <property type="entry name" value="SAM_MT_TRMB"/>
    <property type="match status" value="1"/>
</dbReference>